<evidence type="ECO:0000313" key="10">
    <source>
        <dbReference type="Proteomes" id="UP001174694"/>
    </source>
</evidence>
<feature type="compositionally biased region" description="Polar residues" evidence="8">
    <location>
        <begin position="226"/>
        <end position="235"/>
    </location>
</feature>
<evidence type="ECO:0000256" key="5">
    <source>
        <dbReference type="ARBA" id="ARBA00022989"/>
    </source>
</evidence>
<evidence type="ECO:0000256" key="6">
    <source>
        <dbReference type="ARBA" id="ARBA00023136"/>
    </source>
</evidence>
<keyword evidence="3 7" id="KW-0812">Transmembrane</keyword>
<name>A0AA38RQ18_9PEZI</name>
<sequence>MAELMDAYWRAPAIARTFSTAILASSIGIYMGVLPGQWFWFHHSRLLTIPPEIWRPVTAFFLTDPGLGIIMDTYFVFQYLSQLENGHPKFTRKEDLLWYLMFVGIVIIILCDTLLGVGWFLRPLILALCYTATQDQRGVKAGFFLFTVPAQLIPYCMLLVTLLMQGPYAFQVQLTGLVAAHLYDFLTRIYPEFGGGPNLIPTPGFLSRLVSTPRVFQRDYGTAIRNNAGASSGRSTGVAGSGPLPDSWKTRGRGHRLG</sequence>
<dbReference type="Pfam" id="PF04511">
    <property type="entry name" value="DER1"/>
    <property type="match status" value="1"/>
</dbReference>
<evidence type="ECO:0000313" key="9">
    <source>
        <dbReference type="EMBL" id="KAJ9143844.1"/>
    </source>
</evidence>
<feature type="region of interest" description="Disordered" evidence="8">
    <location>
        <begin position="226"/>
        <end position="258"/>
    </location>
</feature>
<keyword evidence="4 7" id="KW-0256">Endoplasmic reticulum</keyword>
<comment type="similarity">
    <text evidence="2 7">Belongs to the derlin family.</text>
</comment>
<dbReference type="GO" id="GO:0005789">
    <property type="term" value="C:endoplasmic reticulum membrane"/>
    <property type="evidence" value="ECO:0007669"/>
    <property type="project" value="UniProtKB-SubCell"/>
</dbReference>
<reference evidence="9" key="1">
    <citation type="submission" date="2022-07" db="EMBL/GenBank/DDBJ databases">
        <title>Fungi with potential for degradation of polypropylene.</title>
        <authorList>
            <person name="Gostincar C."/>
        </authorList>
    </citation>
    <scope>NUCLEOTIDE SEQUENCE</scope>
    <source>
        <strain evidence="9">EXF-13308</strain>
    </source>
</reference>
<keyword evidence="10" id="KW-1185">Reference proteome</keyword>
<dbReference type="PANTHER" id="PTHR11009">
    <property type="entry name" value="DER1-LIKE PROTEIN, DERLIN"/>
    <property type="match status" value="1"/>
</dbReference>
<evidence type="ECO:0000256" key="1">
    <source>
        <dbReference type="ARBA" id="ARBA00004477"/>
    </source>
</evidence>
<dbReference type="GO" id="GO:0006950">
    <property type="term" value="P:response to stress"/>
    <property type="evidence" value="ECO:0007669"/>
    <property type="project" value="UniProtKB-ARBA"/>
</dbReference>
<evidence type="ECO:0000256" key="8">
    <source>
        <dbReference type="SAM" id="MobiDB-lite"/>
    </source>
</evidence>
<comment type="function">
    <text evidence="7">May be involved in the degradation of misfolded endoplasmic reticulum (ER) luminal proteins.</text>
</comment>
<dbReference type="Proteomes" id="UP001174694">
    <property type="component" value="Unassembled WGS sequence"/>
</dbReference>
<comment type="caution">
    <text evidence="7">Lacks conserved residue(s) required for the propagation of feature annotation.</text>
</comment>
<keyword evidence="5 7" id="KW-1133">Transmembrane helix</keyword>
<dbReference type="InterPro" id="IPR035952">
    <property type="entry name" value="Rhomboid-like_sf"/>
</dbReference>
<accession>A0AA38RQ18</accession>
<evidence type="ECO:0000256" key="4">
    <source>
        <dbReference type="ARBA" id="ARBA00022824"/>
    </source>
</evidence>
<feature type="transmembrane region" description="Helical" evidence="7">
    <location>
        <begin position="97"/>
        <end position="121"/>
    </location>
</feature>
<proteinExistence type="inferred from homology"/>
<dbReference type="InterPro" id="IPR007599">
    <property type="entry name" value="DER1"/>
</dbReference>
<evidence type="ECO:0000256" key="7">
    <source>
        <dbReference type="RuleBase" id="RU363059"/>
    </source>
</evidence>
<dbReference type="AlphaFoldDB" id="A0AA38RQ18"/>
<dbReference type="SUPFAM" id="SSF144091">
    <property type="entry name" value="Rhomboid-like"/>
    <property type="match status" value="1"/>
</dbReference>
<feature type="transmembrane region" description="Helical" evidence="7">
    <location>
        <begin position="21"/>
        <end position="41"/>
    </location>
</feature>
<dbReference type="EMBL" id="JANBVO010000018">
    <property type="protein sequence ID" value="KAJ9143844.1"/>
    <property type="molecule type" value="Genomic_DNA"/>
</dbReference>
<evidence type="ECO:0000256" key="2">
    <source>
        <dbReference type="ARBA" id="ARBA00008917"/>
    </source>
</evidence>
<comment type="subcellular location">
    <subcellularLocation>
        <location evidence="1 7">Endoplasmic reticulum membrane</location>
        <topology evidence="1 7">Multi-pass membrane protein</topology>
    </subcellularLocation>
</comment>
<protein>
    <recommendedName>
        <fullName evidence="7">Derlin</fullName>
    </recommendedName>
</protein>
<gene>
    <name evidence="9" type="ORF">NKR23_g6331</name>
</gene>
<comment type="caution">
    <text evidence="9">The sequence shown here is derived from an EMBL/GenBank/DDBJ whole genome shotgun (WGS) entry which is preliminary data.</text>
</comment>
<organism evidence="9 10">
    <name type="scientific">Pleurostoma richardsiae</name>
    <dbReference type="NCBI Taxonomy" id="41990"/>
    <lineage>
        <taxon>Eukaryota</taxon>
        <taxon>Fungi</taxon>
        <taxon>Dikarya</taxon>
        <taxon>Ascomycota</taxon>
        <taxon>Pezizomycotina</taxon>
        <taxon>Sordariomycetes</taxon>
        <taxon>Sordariomycetidae</taxon>
        <taxon>Calosphaeriales</taxon>
        <taxon>Pleurostomataceae</taxon>
        <taxon>Pleurostoma</taxon>
    </lineage>
</organism>
<keyword evidence="6 7" id="KW-0472">Membrane</keyword>
<evidence type="ECO:0000256" key="3">
    <source>
        <dbReference type="ARBA" id="ARBA00022692"/>
    </source>
</evidence>
<feature type="transmembrane region" description="Helical" evidence="7">
    <location>
        <begin position="141"/>
        <end position="164"/>
    </location>
</feature>